<dbReference type="Pfam" id="PF07995">
    <property type="entry name" value="GSDH"/>
    <property type="match status" value="1"/>
</dbReference>
<protein>
    <recommendedName>
        <fullName evidence="1">Glucose/Sorbosone dehydrogenase domain-containing protein</fullName>
    </recommendedName>
</protein>
<dbReference type="Gene3D" id="2.120.10.30">
    <property type="entry name" value="TolB, C-terminal domain"/>
    <property type="match status" value="1"/>
</dbReference>
<dbReference type="STRING" id="398578.Daci_3516"/>
<dbReference type="KEGG" id="dac:Daci_3516"/>
<sequence length="76" mass="8344">MFARSKPADCASCTVTCASRRHWLACPLWTGKVTASEQVLPRLGQRVRDVRQGPDGWLHLLTDAQGGQLLRVTATP</sequence>
<reference evidence="2 3" key="1">
    <citation type="journal article" date="2004" name="Appl. Environ. Microbiol.">
        <title>Mineralization of individual congeners of linear alkylbenzenesulfonate by defined pairs of heterotrophic bacteria.</title>
        <authorList>
            <person name="Schleheck D."/>
            <person name="Knepper T.P."/>
            <person name="Fischer K."/>
            <person name="Cook A.M."/>
        </authorList>
    </citation>
    <scope>NUCLEOTIDE SEQUENCE [LARGE SCALE GENOMIC DNA]</scope>
    <source>
        <strain evidence="3">DSM 14801 / SPH-1</strain>
    </source>
</reference>
<accession>A9BWD2</accession>
<evidence type="ECO:0000259" key="1">
    <source>
        <dbReference type="Pfam" id="PF07995"/>
    </source>
</evidence>
<gene>
    <name evidence="2" type="ordered locus">Daci_3516</name>
</gene>
<name>A9BWD2_DELAS</name>
<dbReference type="Proteomes" id="UP000000784">
    <property type="component" value="Chromosome"/>
</dbReference>
<proteinExistence type="predicted"/>
<feature type="domain" description="Glucose/Sorbosone dehydrogenase" evidence="1">
    <location>
        <begin position="30"/>
        <end position="71"/>
    </location>
</feature>
<reference evidence="3" key="2">
    <citation type="submission" date="2007-11" db="EMBL/GenBank/DDBJ databases">
        <title>Complete sequence of Delftia acidovorans DSM 14801 / SPH-1.</title>
        <authorList>
            <person name="Copeland A."/>
            <person name="Lucas S."/>
            <person name="Lapidus A."/>
            <person name="Barry K."/>
            <person name="Glavina del Rio T."/>
            <person name="Dalin E."/>
            <person name="Tice H."/>
            <person name="Pitluck S."/>
            <person name="Lowry S."/>
            <person name="Clum A."/>
            <person name="Schmutz J."/>
            <person name="Larimer F."/>
            <person name="Land M."/>
            <person name="Hauser L."/>
            <person name="Kyrpides N."/>
            <person name="Kim E."/>
            <person name="Schleheck D."/>
            <person name="Richardson P."/>
        </authorList>
    </citation>
    <scope>NUCLEOTIDE SEQUENCE [LARGE SCALE GENOMIC DNA]</scope>
    <source>
        <strain evidence="3">DSM 14801 / SPH-1</strain>
    </source>
</reference>
<evidence type="ECO:0000313" key="3">
    <source>
        <dbReference type="Proteomes" id="UP000000784"/>
    </source>
</evidence>
<dbReference type="eggNOG" id="COG2133">
    <property type="taxonomic scope" value="Bacteria"/>
</dbReference>
<dbReference type="InterPro" id="IPR012938">
    <property type="entry name" value="Glc/Sorbosone_DH"/>
</dbReference>
<dbReference type="EMBL" id="CP000884">
    <property type="protein sequence ID" value="ABX36152.1"/>
    <property type="molecule type" value="Genomic_DNA"/>
</dbReference>
<dbReference type="AlphaFoldDB" id="A9BWD2"/>
<keyword evidence="3" id="KW-1185">Reference proteome</keyword>
<dbReference type="HOGENOM" id="CLU_2648512_0_0_4"/>
<organism evidence="2 3">
    <name type="scientific">Delftia acidovorans (strain DSM 14801 / SPH-1)</name>
    <dbReference type="NCBI Taxonomy" id="398578"/>
    <lineage>
        <taxon>Bacteria</taxon>
        <taxon>Pseudomonadati</taxon>
        <taxon>Pseudomonadota</taxon>
        <taxon>Betaproteobacteria</taxon>
        <taxon>Burkholderiales</taxon>
        <taxon>Comamonadaceae</taxon>
        <taxon>Delftia</taxon>
    </lineage>
</organism>
<dbReference type="InterPro" id="IPR011042">
    <property type="entry name" value="6-blade_b-propeller_TolB-like"/>
</dbReference>
<evidence type="ECO:0000313" key="2">
    <source>
        <dbReference type="EMBL" id="ABX36152.1"/>
    </source>
</evidence>